<dbReference type="OrthoDB" id="9771580at2"/>
<dbReference type="AlphaFoldDB" id="A0A249DXS7"/>
<dbReference type="Gene3D" id="3.30.420.240">
    <property type="match status" value="1"/>
</dbReference>
<dbReference type="NCBIfam" id="TIGR01630">
    <property type="entry name" value="psiM2_ORF9"/>
    <property type="match status" value="1"/>
</dbReference>
<keyword evidence="1" id="KW-1188">Viral release from host cell</keyword>
<proteinExistence type="predicted"/>
<protein>
    <submittedName>
        <fullName evidence="2">Terminase</fullName>
    </submittedName>
</protein>
<evidence type="ECO:0000256" key="1">
    <source>
        <dbReference type="ARBA" id="ARBA00022612"/>
    </source>
</evidence>
<dbReference type="InterPro" id="IPR006517">
    <property type="entry name" value="Phage_terminase_lsu-like_C"/>
</dbReference>
<reference evidence="2 3" key="2">
    <citation type="submission" date="2017-09" db="EMBL/GenBank/DDBJ databases">
        <title>The genome of whitefly Bemisia tabaci, a global crop pest, provides novel insights into virus transmission, host adaptation and insecticide resistance.</title>
        <authorList>
            <person name="Kaur N."/>
            <person name="Kliot A."/>
            <person name="Pinheiro P.V."/>
            <person name="Luan J."/>
            <person name="Zheng Y."/>
            <person name="Liu W."/>
            <person name="Sun H."/>
            <person name="Yang X."/>
            <person name="Xu Y."/>
            <person name="Luo Y."/>
            <person name="Kruse A."/>
            <person name="Fisher T.W."/>
            <person name="Nelson D.R."/>
            <person name="Elimelech M."/>
            <person name="MacCoss M."/>
            <person name="Johnson R."/>
            <person name="Cohen E."/>
            <person name="Hunter W.B."/>
            <person name="Brown J.K."/>
            <person name="Jander G."/>
            <person name="Cilia M."/>
            <person name="Douglas A.E."/>
            <person name="Ghanim M."/>
            <person name="Simmons A.M."/>
            <person name="Wintermantel W.M."/>
            <person name="Ling K.-S."/>
            <person name="Fei Z."/>
        </authorList>
    </citation>
    <scope>NUCLEOTIDE SEQUENCE [LARGE SCALE GENOMIC DNA]</scope>
    <source>
        <strain evidence="2 3">MEAM1</strain>
    </source>
</reference>
<evidence type="ECO:0000313" key="3">
    <source>
        <dbReference type="Proteomes" id="UP000216438"/>
    </source>
</evidence>
<evidence type="ECO:0000313" key="2">
    <source>
        <dbReference type="EMBL" id="ASX25880.1"/>
    </source>
</evidence>
<dbReference type="EMBL" id="CP016303">
    <property type="protein sequence ID" value="ASX25880.1"/>
    <property type="molecule type" value="Genomic_DNA"/>
</dbReference>
<organism evidence="2 3">
    <name type="scientific">Candidatus Hamiltonella defensa</name>
    <name type="common">Bemisia tabaci</name>
    <dbReference type="NCBI Taxonomy" id="672795"/>
    <lineage>
        <taxon>Bacteria</taxon>
        <taxon>Pseudomonadati</taxon>
        <taxon>Pseudomonadota</taxon>
        <taxon>Gammaproteobacteria</taxon>
        <taxon>Enterobacterales</taxon>
        <taxon>Enterobacteriaceae</taxon>
        <taxon>aphid secondary symbionts</taxon>
        <taxon>Candidatus Williamhamiltonella</taxon>
    </lineage>
</organism>
<dbReference type="Proteomes" id="UP000216438">
    <property type="component" value="Chromosome"/>
</dbReference>
<name>A0A249DXS7_9ENTR</name>
<dbReference type="RefSeq" id="WP_046493309.1">
    <property type="nucleotide sequence ID" value="NZ_CP016303.1"/>
</dbReference>
<dbReference type="InterPro" id="IPR035421">
    <property type="entry name" value="Terminase_6C"/>
</dbReference>
<sequence>MHVPNKAQFYEAMLRDDLSSFIQRTFATVDPGAQYLHNWHVDLIAEYLKACTDREIKRLIINIPPRYLKSIAVSVAWPAWILGHTPSSTFLASSYSDKLALKHSVDCRLVVQSAWYRKVFPQIQLVRDQNEKSKFVTTARGHRIATSTGGTATGEGGDFLIVDDPHNPRQAESPTEREKALEWFDQTFYSRLNDKKNGVIVVVMQRLHEKDLSGHLLAQGGWEHVKIPAIAENRTMIDFGRIRKTRSSGELLHPEREGKPEIAKTQKALGTYGFSGQYQQEPVPSEGGMIKKPWVHRYKTPPAHPVRIVQSWDTACKPNQINDPSVCTTWAETRLAYYLLEVWRDRVEYPGLKSAVKSLAEKWHPNAILIEDKASGQSLIQELKASTPLPIIAIKPEHDKLTRMSAQSAQFEAGKVFIPDSAAWLLDFEKELFRFPLAEHDDQIDSTSQFLGWARHHQQSYGYSPVTGGGHRVKRQGAW</sequence>
<gene>
    <name evidence="2" type="ORF">BA171_01675</name>
</gene>
<dbReference type="Pfam" id="PF17289">
    <property type="entry name" value="Terminase_6C"/>
    <property type="match status" value="1"/>
</dbReference>
<accession>A0A249DXS7</accession>
<reference evidence="3" key="1">
    <citation type="submission" date="2016-06" db="EMBL/GenBank/DDBJ databases">
        <authorList>
            <person name="Chen W."/>
            <person name="Hasegawa D.K."/>
        </authorList>
    </citation>
    <scope>NUCLEOTIDE SEQUENCE [LARGE SCALE GENOMIC DNA]</scope>
    <source>
        <strain evidence="3">MEAM1</strain>
    </source>
</reference>